<keyword evidence="1" id="KW-0812">Transmembrane</keyword>
<dbReference type="RefSeq" id="WP_228199728.1">
    <property type="nucleotide sequence ID" value="NZ_CP021072.1"/>
</dbReference>
<feature type="transmembrane region" description="Helical" evidence="1">
    <location>
        <begin position="25"/>
        <end position="45"/>
    </location>
</feature>
<evidence type="ECO:0000256" key="1">
    <source>
        <dbReference type="SAM" id="Phobius"/>
    </source>
</evidence>
<evidence type="ECO:0000313" key="3">
    <source>
        <dbReference type="Proteomes" id="UP000273809"/>
    </source>
</evidence>
<dbReference type="EMBL" id="CP032823">
    <property type="protein sequence ID" value="AYJ80351.1"/>
    <property type="molecule type" value="Genomic_DNA"/>
</dbReference>
<sequence>MIQGIHIEQNMVINHLKMMKINSEILNFAKVFLFLNLCFSLYAIFFENISWLLNLQIAFFSSLFVTLASFLSYKKNIQNRLENFDKDSISSSEERDKIDEIDDPFDLYSDYKEVPESELTPQKIKEIIDEEKSRVKQNSLKNTLFSATGFLSIYRVFGYGFLIFGFFVLNNNKIFIPLAFIIGLSIVPIGVLFTKIIKK</sequence>
<name>A0AAD0XAQ2_9BACT</name>
<protein>
    <submittedName>
        <fullName evidence="2">Membrane protein</fullName>
    </submittedName>
</protein>
<dbReference type="KEGG" id="acre:ACRYA_1225"/>
<reference evidence="2 3" key="1">
    <citation type="submission" date="2018-10" db="EMBL/GenBank/DDBJ databases">
        <title>Complete genome sequences of Arcobacter cryaerophilus strains ATCC 43158 and ATCC 49615.</title>
        <authorList>
            <person name="Miller W.G."/>
            <person name="Yee E."/>
            <person name="Bono J.L."/>
        </authorList>
    </citation>
    <scope>NUCLEOTIDE SEQUENCE [LARGE SCALE GENOMIC DNA]</scope>
    <source>
        <strain evidence="2 3">ATCC 43158</strain>
    </source>
</reference>
<gene>
    <name evidence="2" type="ORF">ACRYA_1225</name>
</gene>
<dbReference type="Proteomes" id="UP000273809">
    <property type="component" value="Chromosome"/>
</dbReference>
<accession>A0AAD0XAQ2</accession>
<dbReference type="GeneID" id="56461440"/>
<evidence type="ECO:0000313" key="2">
    <source>
        <dbReference type="EMBL" id="AYJ80351.1"/>
    </source>
</evidence>
<feature type="transmembrane region" description="Helical" evidence="1">
    <location>
        <begin position="51"/>
        <end position="73"/>
    </location>
</feature>
<proteinExistence type="predicted"/>
<keyword evidence="1" id="KW-0472">Membrane</keyword>
<keyword evidence="1" id="KW-1133">Transmembrane helix</keyword>
<feature type="transmembrane region" description="Helical" evidence="1">
    <location>
        <begin position="144"/>
        <end position="168"/>
    </location>
</feature>
<feature type="transmembrane region" description="Helical" evidence="1">
    <location>
        <begin position="174"/>
        <end position="193"/>
    </location>
</feature>
<organism evidence="2 3">
    <name type="scientific">Aliarcobacter cryaerophilus ATCC 43158</name>
    <dbReference type="NCBI Taxonomy" id="1032070"/>
    <lineage>
        <taxon>Bacteria</taxon>
        <taxon>Pseudomonadati</taxon>
        <taxon>Campylobacterota</taxon>
        <taxon>Epsilonproteobacteria</taxon>
        <taxon>Campylobacterales</taxon>
        <taxon>Arcobacteraceae</taxon>
        <taxon>Aliarcobacter</taxon>
    </lineage>
</organism>
<dbReference type="AlphaFoldDB" id="A0AAD0XAQ2"/>